<evidence type="ECO:0000256" key="1">
    <source>
        <dbReference type="SAM" id="Coils"/>
    </source>
</evidence>
<reference evidence="3" key="1">
    <citation type="submission" date="2023-06" db="EMBL/GenBank/DDBJ databases">
        <title>Genome-scale phylogeny and comparative genomics of the fungal order Sordariales.</title>
        <authorList>
            <consortium name="Lawrence Berkeley National Laboratory"/>
            <person name="Hensen N."/>
            <person name="Bonometti L."/>
            <person name="Westerberg I."/>
            <person name="Brannstrom I.O."/>
            <person name="Guillou S."/>
            <person name="Cros-Aarteil S."/>
            <person name="Calhoun S."/>
            <person name="Haridas S."/>
            <person name="Kuo A."/>
            <person name="Mondo S."/>
            <person name="Pangilinan J."/>
            <person name="Riley R."/>
            <person name="Labutti K."/>
            <person name="Andreopoulos B."/>
            <person name="Lipzen A."/>
            <person name="Chen C."/>
            <person name="Yanf M."/>
            <person name="Daum C."/>
            <person name="Ng V."/>
            <person name="Clum A."/>
            <person name="Steindorff A."/>
            <person name="Ohm R."/>
            <person name="Martin F."/>
            <person name="Silar P."/>
            <person name="Natvig D."/>
            <person name="Lalanne C."/>
            <person name="Gautier V."/>
            <person name="Ament-Velasquez S.L."/>
            <person name="Kruys A."/>
            <person name="Hutchinson M.I."/>
            <person name="Powell A.J."/>
            <person name="Barry K."/>
            <person name="Miller A.N."/>
            <person name="Grigoriev I.V."/>
            <person name="Debuchy R."/>
            <person name="Gladieux P."/>
            <person name="Thoren M.H."/>
            <person name="Johannesson H."/>
        </authorList>
    </citation>
    <scope>NUCLEOTIDE SEQUENCE</scope>
    <source>
        <strain evidence="3">CBS 540.89</strain>
    </source>
</reference>
<sequence length="722" mass="84167">MPKSPRKHTTGSPSPYARPSSTNNEQLDIEEAARALLATTEGIKYYPLRDTDELPPKFNDSWARNIAVLLTKAENDSLGSQRIYPAIQERARIALNEKDAYRWVVYKTPELDKRYFFADEHSGRTMEDTIYRAFTNRFRDEVQKIHHKRKMIADKVDAKGAFALAQIEKMLSTLAAESKENVAKAMERNIENLKGLRLQEYKLDDKSASRLEIQSQVIEKLKGDLAILQREKGKLEERNGELEQQNGKLKEDLETEKMEPAWQLKKQKFKERIAELEAQLSQQEKQISQQQEQVNRAKDLFEEVRKYETSYPRYLGYMVDFRLREAIMNMGRKIWARYDEQANTNARVYASRVKAISSQIPKEDGGWKAEIKRPFFLTQTMRSQVMSRAIHGGDLISDCEVLAQQLIDARHGASARDINTLLLLPQPGTPGGETFSTLSIPKNSQPQARTTWQELFDASCDQMYGIQRLQAKYIVECLIEGKRDENRGDKDRIKHRDELMGHVNFIDKWTSVFEKVRDLASHARQHSTWNELDPNWAQEWEKLRETMTNQLFGLKNGAQWVLRPGFHDYVKLFAQACQLYNSQFQTAENWSKELQRLDEERWDVYRLAIGTWKHNDVGAGDPHNYIKDAQTNKRVWNPQIPKVPLVVNLWKEYNWIYQHDLWKHAQRRDPQQPPGAPGLAQDLQNIQNLRSLSYSLPCGSDNKKGRLLWDQQKRKDIVDFRD</sequence>
<accession>A0AA40AID8</accession>
<keyword evidence="4" id="KW-1185">Reference proteome</keyword>
<evidence type="ECO:0000313" key="4">
    <source>
        <dbReference type="Proteomes" id="UP001172159"/>
    </source>
</evidence>
<dbReference type="EMBL" id="JAUKTV010000014">
    <property type="protein sequence ID" value="KAK0716426.1"/>
    <property type="molecule type" value="Genomic_DNA"/>
</dbReference>
<dbReference type="AlphaFoldDB" id="A0AA40AID8"/>
<keyword evidence="1" id="KW-0175">Coiled coil</keyword>
<evidence type="ECO:0000256" key="2">
    <source>
        <dbReference type="SAM" id="MobiDB-lite"/>
    </source>
</evidence>
<evidence type="ECO:0000313" key="3">
    <source>
        <dbReference type="EMBL" id="KAK0716426.1"/>
    </source>
</evidence>
<name>A0AA40AID8_9PEZI</name>
<protein>
    <submittedName>
        <fullName evidence="3">Uncharacterized protein</fullName>
    </submittedName>
</protein>
<gene>
    <name evidence="3" type="ORF">B0T21DRAFT_396035</name>
</gene>
<comment type="caution">
    <text evidence="3">The sequence shown here is derived from an EMBL/GenBank/DDBJ whole genome shotgun (WGS) entry which is preliminary data.</text>
</comment>
<feature type="region of interest" description="Disordered" evidence="2">
    <location>
        <begin position="1"/>
        <end position="25"/>
    </location>
</feature>
<feature type="coiled-coil region" evidence="1">
    <location>
        <begin position="176"/>
        <end position="300"/>
    </location>
</feature>
<organism evidence="3 4">
    <name type="scientific">Apiosordaria backusii</name>
    <dbReference type="NCBI Taxonomy" id="314023"/>
    <lineage>
        <taxon>Eukaryota</taxon>
        <taxon>Fungi</taxon>
        <taxon>Dikarya</taxon>
        <taxon>Ascomycota</taxon>
        <taxon>Pezizomycotina</taxon>
        <taxon>Sordariomycetes</taxon>
        <taxon>Sordariomycetidae</taxon>
        <taxon>Sordariales</taxon>
        <taxon>Lasiosphaeriaceae</taxon>
        <taxon>Apiosordaria</taxon>
    </lineage>
</organism>
<dbReference type="Proteomes" id="UP001172159">
    <property type="component" value="Unassembled WGS sequence"/>
</dbReference>
<proteinExistence type="predicted"/>